<feature type="region of interest" description="Disordered" evidence="23">
    <location>
        <begin position="1"/>
        <end position="62"/>
    </location>
</feature>
<keyword evidence="15" id="KW-0067">ATP-binding</keyword>
<dbReference type="OrthoDB" id="306218at2759"/>
<dbReference type="Gene3D" id="3.90.320.10">
    <property type="match status" value="1"/>
</dbReference>
<name>A0A6J1D038_MOMCH</name>
<keyword evidence="13" id="KW-0378">Hydrolase</keyword>
<dbReference type="InterPro" id="IPR051827">
    <property type="entry name" value="Cas4_exonuclease"/>
</dbReference>
<dbReference type="GeneID" id="111016132"/>
<evidence type="ECO:0000256" key="19">
    <source>
        <dbReference type="ARBA" id="ARBA00023204"/>
    </source>
</evidence>
<keyword evidence="14 28" id="KW-0347">Helicase</keyword>
<evidence type="ECO:0000256" key="11">
    <source>
        <dbReference type="ARBA" id="ARBA00022741"/>
    </source>
</evidence>
<dbReference type="PANTHER" id="PTHR36531:SF6">
    <property type="entry name" value="DNA REPLICATION ATP-DEPENDENT HELICASE_NUCLEASE DNA2"/>
    <property type="match status" value="1"/>
</dbReference>
<keyword evidence="11" id="KW-0547">Nucleotide-binding</keyword>
<dbReference type="GO" id="GO:0005694">
    <property type="term" value="C:chromosome"/>
    <property type="evidence" value="ECO:0007669"/>
    <property type="project" value="UniProtKB-SubCell"/>
</dbReference>
<dbReference type="PANTHER" id="PTHR36531">
    <property type="entry name" value="CRISPR-ASSOCIATED EXONUCLEASE CAS4"/>
    <property type="match status" value="1"/>
</dbReference>
<keyword evidence="10" id="KW-0479">Metal-binding</keyword>
<dbReference type="EC" id="3.6.4.12" evidence="5"/>
<dbReference type="GO" id="GO:0016787">
    <property type="term" value="F:hydrolase activity"/>
    <property type="evidence" value="ECO:0007669"/>
    <property type="project" value="UniProtKB-KW"/>
</dbReference>
<dbReference type="InterPro" id="IPR026851">
    <property type="entry name" value="Dna2/JHS1_DEXXQ-box"/>
</dbReference>
<evidence type="ECO:0000256" key="4">
    <source>
        <dbReference type="ARBA" id="ARBA00007913"/>
    </source>
</evidence>
<comment type="catalytic activity">
    <reaction evidence="22">
        <text>ATP + H2O = ADP + phosphate + H(+)</text>
        <dbReference type="Rhea" id="RHEA:13065"/>
        <dbReference type="ChEBI" id="CHEBI:15377"/>
        <dbReference type="ChEBI" id="CHEBI:15378"/>
        <dbReference type="ChEBI" id="CHEBI:30616"/>
        <dbReference type="ChEBI" id="CHEBI:43474"/>
        <dbReference type="ChEBI" id="CHEBI:456216"/>
        <dbReference type="EC" id="3.6.4.12"/>
    </reaction>
</comment>
<keyword evidence="6" id="KW-0158">Chromosome</keyword>
<evidence type="ECO:0000256" key="2">
    <source>
        <dbReference type="ARBA" id="ARBA00004123"/>
    </source>
</evidence>
<evidence type="ECO:0000259" key="25">
    <source>
        <dbReference type="Pfam" id="PF13086"/>
    </source>
</evidence>
<dbReference type="Proteomes" id="UP000504603">
    <property type="component" value="Unplaced"/>
</dbReference>
<organism evidence="27 29">
    <name type="scientific">Momordica charantia</name>
    <name type="common">Bitter gourd</name>
    <name type="synonym">Balsam pear</name>
    <dbReference type="NCBI Taxonomy" id="3673"/>
    <lineage>
        <taxon>Eukaryota</taxon>
        <taxon>Viridiplantae</taxon>
        <taxon>Streptophyta</taxon>
        <taxon>Embryophyta</taxon>
        <taxon>Tracheophyta</taxon>
        <taxon>Spermatophyta</taxon>
        <taxon>Magnoliopsida</taxon>
        <taxon>eudicotyledons</taxon>
        <taxon>Gunneridae</taxon>
        <taxon>Pentapetalae</taxon>
        <taxon>rosids</taxon>
        <taxon>fabids</taxon>
        <taxon>Cucurbitales</taxon>
        <taxon>Cucurbitaceae</taxon>
        <taxon>Momordiceae</taxon>
        <taxon>Momordica</taxon>
    </lineage>
</organism>
<protein>
    <recommendedName>
        <fullName evidence="5">DNA helicase</fullName>
        <ecNumber evidence="5">3.6.4.12</ecNumber>
    </recommendedName>
</protein>
<evidence type="ECO:0000256" key="18">
    <source>
        <dbReference type="ARBA" id="ARBA00023125"/>
    </source>
</evidence>
<dbReference type="Pfam" id="PF08696">
    <property type="entry name" value="Dna2"/>
    <property type="match status" value="1"/>
</dbReference>
<evidence type="ECO:0000256" key="9">
    <source>
        <dbReference type="ARBA" id="ARBA00022722"/>
    </source>
</evidence>
<dbReference type="InterPro" id="IPR041677">
    <property type="entry name" value="DNA2/NAM7_AAA_11"/>
</dbReference>
<feature type="compositionally biased region" description="Polar residues" evidence="23">
    <location>
        <begin position="36"/>
        <end position="59"/>
    </location>
</feature>
<dbReference type="GO" id="GO:0006281">
    <property type="term" value="P:DNA repair"/>
    <property type="evidence" value="ECO:0007669"/>
    <property type="project" value="UniProtKB-KW"/>
</dbReference>
<evidence type="ECO:0000256" key="22">
    <source>
        <dbReference type="ARBA" id="ARBA00047995"/>
    </source>
</evidence>
<keyword evidence="27" id="KW-1185">Reference proteome</keyword>
<dbReference type="InterPro" id="IPR041679">
    <property type="entry name" value="DNA2/NAM7-like_C"/>
</dbReference>
<dbReference type="InterPro" id="IPR011604">
    <property type="entry name" value="PDDEXK-like_dom_sf"/>
</dbReference>
<evidence type="ECO:0000256" key="5">
    <source>
        <dbReference type="ARBA" id="ARBA00012551"/>
    </source>
</evidence>
<dbReference type="Pfam" id="PF13087">
    <property type="entry name" value="AAA_12"/>
    <property type="match status" value="1"/>
</dbReference>
<dbReference type="GO" id="GO:0003677">
    <property type="term" value="F:DNA binding"/>
    <property type="evidence" value="ECO:0007669"/>
    <property type="project" value="UniProtKB-KW"/>
</dbReference>
<dbReference type="Pfam" id="PF13086">
    <property type="entry name" value="AAA_11"/>
    <property type="match status" value="2"/>
</dbReference>
<dbReference type="GO" id="GO:0051539">
    <property type="term" value="F:4 iron, 4 sulfur cluster binding"/>
    <property type="evidence" value="ECO:0007669"/>
    <property type="project" value="UniProtKB-KW"/>
</dbReference>
<evidence type="ECO:0000256" key="17">
    <source>
        <dbReference type="ARBA" id="ARBA00023014"/>
    </source>
</evidence>
<comment type="cofactor">
    <cofactor evidence="1">
        <name>[4Fe-4S] cluster</name>
        <dbReference type="ChEBI" id="CHEBI:49883"/>
    </cofactor>
</comment>
<evidence type="ECO:0000256" key="15">
    <source>
        <dbReference type="ARBA" id="ARBA00022840"/>
    </source>
</evidence>
<evidence type="ECO:0000256" key="16">
    <source>
        <dbReference type="ARBA" id="ARBA00023004"/>
    </source>
</evidence>
<dbReference type="GO" id="GO:0017116">
    <property type="term" value="F:single-stranded DNA helicase activity"/>
    <property type="evidence" value="ECO:0007669"/>
    <property type="project" value="InterPro"/>
</dbReference>
<sequence>MPPRKKPNSSSKKLNSNQQSQPSKFGIQHFFERHSQNVAQSQKLTSRSSDSKTDVSNSLKRGADDLNAAAVDSKGAAAATAAQKSELRVLPVNDAVLASENPKVPQGNDASCSSLNTTPENLVTAVRNDGDDHPNEVSPQFSKSVSLKRFKFSPGMLIKQSQDDGSDEITWKISPVNVRLQAASKQTPETIRVLANSSRLSSLRIRQCSRNKASSVEPENLEQLSSPELRPCQRSVVSLNKTGLKRLNPQHDMEPNGVAIDSLGGSGVSNSQSPFRTPPSLSYCDKIANGVECNEAQNHPTLRPHKKALLDLLDQVEDVIAVDTVASIDLGVHSSKLKGRNGNKLTTRVDSATTQVTKSLPDTVIKRPPSDFLVLEVTEKCELDATSGGRRSYKVLRLLNEQSGEERAVYLWEDWFDSIIAPGDAVNVIGEFDDEGRCHVDHDNNYVILHPDILVSGTRVAGHLTCPRRSVLDERLKCNEQSISALLGTLLHQIFQAGLMEEAPTVAFLEEVSRTVLQKSMENVYACGANEKDIRKTMNEAIPKMLHWITLFKCSMGSKAPTIEFRSNDGPKKVSISEVIDIEEMAWAPKYGLKGIIDASVRVNVTSNDNKRAENVMPLEFKTGKVPAGQSSMEHSAQVILYTLLMSERYQKHVGRGLLYYLQSDQTQGIRVQRSDLVGLIMRRNELANNILKASTAQLLPPMLQIQSVCKGCRHLDVCTIYHKMQNGSKDSSGLGVLFDSHTDHLKASHGTFFQHWERLIDLEAKETELVKRGVWHSRSVGKNQMSTCISSLVLTTLDERPHCTFEKDNRIIYRFVRQDLSSPCLKDSNGDSSNTDTSINEMDSSLRVGDYVILSTDSGHLTLASGIITDLSSLHISVSFSKRLRLPGSTPSTEARDLLKQVWQIDKDEFMTSFAIMRFNLVQLFLQGERNAHLRKLIVDLSAPRFDGGCIFSQDPAISYIRSEKSLNDDQRRAIIKILTAKDYALILGMPGTGKTSTMVHAVKALLMRGVSILLTSYTNTAVDNLLIKLKFQNIDFIRIGRINAVHEDIRSHCFSELNIQSVEDIRMRLDQVKVVAVTCLGITSPLLVNKKFDLCIMDEAGQITLPVSLGPLMFASTFVLVGDHYQLPPLVQSTEARENGMGISLFCKLSEAHPQAISALQSQYRMCREIMELSNALIYGDRLRCGSEETAYAKLEFSSLKLFPSWLKEVLNPCKPVIFVCTDLLPAYETRDRKIVNNPIEANILAEVTNGLLDGGIRGNDIGIITPYNSQASIIRLAINIASVEIHTIDKYQGRDKDCILVSFVRSSENPKSCTTSLLGDWHRINVAITRAKRKLIMVGSRRTLSKVPLLKLLIKKVEEQSGILSVTKKDIRQSSKLRDCTSTDLL</sequence>
<keyword evidence="8" id="KW-0235">DNA replication</keyword>
<keyword evidence="7" id="KW-0004">4Fe-4S</keyword>
<dbReference type="GO" id="GO:0006260">
    <property type="term" value="P:DNA replication"/>
    <property type="evidence" value="ECO:0007669"/>
    <property type="project" value="UniProtKB-KW"/>
</dbReference>
<evidence type="ECO:0000256" key="7">
    <source>
        <dbReference type="ARBA" id="ARBA00022485"/>
    </source>
</evidence>
<feature type="domain" description="DNA replication factor Dna2 N-terminal" evidence="24">
    <location>
        <begin position="401"/>
        <end position="603"/>
    </location>
</feature>
<evidence type="ECO:0000256" key="6">
    <source>
        <dbReference type="ARBA" id="ARBA00022454"/>
    </source>
</evidence>
<dbReference type="RefSeq" id="XP_022147123.1">
    <property type="nucleotide sequence ID" value="XM_022291431.1"/>
</dbReference>
<dbReference type="InterPro" id="IPR027417">
    <property type="entry name" value="P-loop_NTPase"/>
</dbReference>
<keyword evidence="20" id="KW-0539">Nucleus</keyword>
<dbReference type="KEGG" id="mcha:111016132"/>
<keyword evidence="12" id="KW-0227">DNA damage</keyword>
<keyword evidence="21" id="KW-0511">Multifunctional enzyme</keyword>
<evidence type="ECO:0000256" key="20">
    <source>
        <dbReference type="ARBA" id="ARBA00023242"/>
    </source>
</evidence>
<dbReference type="InterPro" id="IPR014808">
    <property type="entry name" value="DNA_replication_fac_Dna2_N"/>
</dbReference>
<feature type="domain" description="DNA2/NAM7 helicase helicase" evidence="25">
    <location>
        <begin position="968"/>
        <end position="1059"/>
    </location>
</feature>
<comment type="subcellular location">
    <subcellularLocation>
        <location evidence="3">Chromosome</location>
    </subcellularLocation>
    <subcellularLocation>
        <location evidence="2">Nucleus</location>
    </subcellularLocation>
</comment>
<accession>A0A6J1D038</accession>
<dbReference type="CDD" id="cd22318">
    <property type="entry name" value="DNA2_N-like"/>
    <property type="match status" value="1"/>
</dbReference>
<evidence type="ECO:0000256" key="13">
    <source>
        <dbReference type="ARBA" id="ARBA00022801"/>
    </source>
</evidence>
<dbReference type="SUPFAM" id="SSF52540">
    <property type="entry name" value="P-loop containing nucleoside triphosphate hydrolases"/>
    <property type="match status" value="1"/>
</dbReference>
<evidence type="ECO:0000313" key="27">
    <source>
        <dbReference type="Proteomes" id="UP000504603"/>
    </source>
</evidence>
<dbReference type="RefSeq" id="XP_022147124.1">
    <property type="nucleotide sequence ID" value="XM_022291432.1"/>
</dbReference>
<evidence type="ECO:0000256" key="14">
    <source>
        <dbReference type="ARBA" id="ARBA00022806"/>
    </source>
</evidence>
<gene>
    <name evidence="28 29" type="primary">LOC111016132</name>
</gene>
<evidence type="ECO:0000259" key="26">
    <source>
        <dbReference type="Pfam" id="PF13087"/>
    </source>
</evidence>
<feature type="domain" description="DNA2/NAM7 helicase helicase" evidence="25">
    <location>
        <begin position="1067"/>
        <end position="1135"/>
    </location>
</feature>
<evidence type="ECO:0000256" key="21">
    <source>
        <dbReference type="ARBA" id="ARBA00023268"/>
    </source>
</evidence>
<keyword evidence="16" id="KW-0408">Iron</keyword>
<evidence type="ECO:0000256" key="1">
    <source>
        <dbReference type="ARBA" id="ARBA00001966"/>
    </source>
</evidence>
<proteinExistence type="inferred from homology"/>
<dbReference type="GO" id="GO:0005524">
    <property type="term" value="F:ATP binding"/>
    <property type="evidence" value="ECO:0007669"/>
    <property type="project" value="UniProtKB-KW"/>
</dbReference>
<dbReference type="Gene3D" id="3.40.50.300">
    <property type="entry name" value="P-loop containing nucleotide triphosphate hydrolases"/>
    <property type="match status" value="2"/>
</dbReference>
<dbReference type="GO" id="GO:0005634">
    <property type="term" value="C:nucleus"/>
    <property type="evidence" value="ECO:0007669"/>
    <property type="project" value="UniProtKB-SubCell"/>
</dbReference>
<evidence type="ECO:0000313" key="29">
    <source>
        <dbReference type="RefSeq" id="XP_022147124.1"/>
    </source>
</evidence>
<keyword evidence="9" id="KW-0540">Nuclease</keyword>
<feature type="domain" description="DNA2/NAM7 helicase-like C-terminal" evidence="26">
    <location>
        <begin position="1144"/>
        <end position="1344"/>
    </location>
</feature>
<dbReference type="FunFam" id="3.40.50.300:FF:001490">
    <property type="entry name" value="DNA replication helicase"/>
    <property type="match status" value="1"/>
</dbReference>
<evidence type="ECO:0000256" key="10">
    <source>
        <dbReference type="ARBA" id="ARBA00022723"/>
    </source>
</evidence>
<dbReference type="FunFam" id="3.90.320.10:FF:000001">
    <property type="entry name" value="DNA replication helicase Dna2"/>
    <property type="match status" value="1"/>
</dbReference>
<feature type="compositionally biased region" description="Low complexity" evidence="23">
    <location>
        <begin position="8"/>
        <end position="24"/>
    </location>
</feature>
<evidence type="ECO:0000256" key="8">
    <source>
        <dbReference type="ARBA" id="ARBA00022705"/>
    </source>
</evidence>
<dbReference type="GO" id="GO:0046872">
    <property type="term" value="F:metal ion binding"/>
    <property type="evidence" value="ECO:0007669"/>
    <property type="project" value="UniProtKB-KW"/>
</dbReference>
<evidence type="ECO:0000256" key="3">
    <source>
        <dbReference type="ARBA" id="ARBA00004286"/>
    </source>
</evidence>
<dbReference type="CDD" id="cd18041">
    <property type="entry name" value="DEXXQc_DNA2"/>
    <property type="match status" value="1"/>
</dbReference>
<reference evidence="28 29" key="1">
    <citation type="submission" date="2025-04" db="UniProtKB">
        <authorList>
            <consortium name="RefSeq"/>
        </authorList>
    </citation>
    <scope>IDENTIFICATION</scope>
    <source>
        <strain evidence="28 29">OHB3-1</strain>
    </source>
</reference>
<dbReference type="FunFam" id="3.40.50.300:FF:001170">
    <property type="entry name" value="DNA replication helicase Dna2"/>
    <property type="match status" value="1"/>
</dbReference>
<evidence type="ECO:0000259" key="24">
    <source>
        <dbReference type="Pfam" id="PF08696"/>
    </source>
</evidence>
<keyword evidence="17" id="KW-0411">Iron-sulfur</keyword>
<evidence type="ECO:0000256" key="23">
    <source>
        <dbReference type="SAM" id="MobiDB-lite"/>
    </source>
</evidence>
<evidence type="ECO:0000313" key="28">
    <source>
        <dbReference type="RefSeq" id="XP_022147123.1"/>
    </source>
</evidence>
<keyword evidence="18" id="KW-0238">DNA-binding</keyword>
<evidence type="ECO:0000256" key="12">
    <source>
        <dbReference type="ARBA" id="ARBA00022763"/>
    </source>
</evidence>
<dbReference type="CDD" id="cd18808">
    <property type="entry name" value="SF1_C_Upf1"/>
    <property type="match status" value="1"/>
</dbReference>
<keyword evidence="19" id="KW-0234">DNA repair</keyword>
<dbReference type="GO" id="GO:0004518">
    <property type="term" value="F:nuclease activity"/>
    <property type="evidence" value="ECO:0007669"/>
    <property type="project" value="UniProtKB-KW"/>
</dbReference>
<comment type="similarity">
    <text evidence="4">Belongs to the DNA2/NAM7 helicase family.</text>
</comment>
<dbReference type="InterPro" id="IPR047187">
    <property type="entry name" value="SF1_C_Upf1"/>
</dbReference>